<keyword evidence="3" id="KW-1185">Reference proteome</keyword>
<evidence type="ECO:0000256" key="1">
    <source>
        <dbReference type="SAM" id="MobiDB-lite"/>
    </source>
</evidence>
<dbReference type="EMBL" id="UZAH01028144">
    <property type="protein sequence ID" value="VDO98008.1"/>
    <property type="molecule type" value="Genomic_DNA"/>
</dbReference>
<evidence type="ECO:0000313" key="4">
    <source>
        <dbReference type="WBParaSite" id="HPBE_0001395601-mRNA-1"/>
    </source>
</evidence>
<reference evidence="2 3" key="1">
    <citation type="submission" date="2018-11" db="EMBL/GenBank/DDBJ databases">
        <authorList>
            <consortium name="Pathogen Informatics"/>
        </authorList>
    </citation>
    <scope>NUCLEOTIDE SEQUENCE [LARGE SCALE GENOMIC DNA]</scope>
</reference>
<sequence>MLKVRGENVSKRMGSRLTTETTVWSTLRVPNSTCDGKRGGQSRAVPGDGSLSLSSETVMEVIWDRVRQSKMDSRWKTFVAAGVGGQVQVYRSRIDWI</sequence>
<reference evidence="4" key="2">
    <citation type="submission" date="2019-09" db="UniProtKB">
        <authorList>
            <consortium name="WormBaseParasite"/>
        </authorList>
    </citation>
    <scope>IDENTIFICATION</scope>
</reference>
<protein>
    <submittedName>
        <fullName evidence="2 4">Uncharacterized protein</fullName>
    </submittedName>
</protein>
<gene>
    <name evidence="2" type="ORF">HPBE_LOCUS13957</name>
</gene>
<evidence type="ECO:0000313" key="3">
    <source>
        <dbReference type="Proteomes" id="UP000050761"/>
    </source>
</evidence>
<feature type="region of interest" description="Disordered" evidence="1">
    <location>
        <begin position="30"/>
        <end position="50"/>
    </location>
</feature>
<evidence type="ECO:0000313" key="2">
    <source>
        <dbReference type="EMBL" id="VDO98008.1"/>
    </source>
</evidence>
<proteinExistence type="predicted"/>
<organism evidence="2">
    <name type="scientific">Heligmosomoides polygyrus</name>
    <name type="common">Parasitic roundworm</name>
    <dbReference type="NCBI Taxonomy" id="6339"/>
    <lineage>
        <taxon>Eukaryota</taxon>
        <taxon>Metazoa</taxon>
        <taxon>Ecdysozoa</taxon>
        <taxon>Nematoda</taxon>
        <taxon>Chromadorea</taxon>
        <taxon>Rhabditida</taxon>
        <taxon>Rhabditina</taxon>
        <taxon>Rhabditomorpha</taxon>
        <taxon>Strongyloidea</taxon>
        <taxon>Heligmosomidae</taxon>
        <taxon>Heligmosomoides</taxon>
    </lineage>
</organism>
<dbReference type="Proteomes" id="UP000050761">
    <property type="component" value="Unassembled WGS sequence"/>
</dbReference>
<dbReference type="WBParaSite" id="HPBE_0001395601-mRNA-1">
    <property type="protein sequence ID" value="HPBE_0001395601-mRNA-1"/>
    <property type="gene ID" value="HPBE_0001395601"/>
</dbReference>
<dbReference type="AlphaFoldDB" id="A0A3P8DBX9"/>
<name>A0A3P8DBX9_HELPZ</name>
<accession>A0A3P8DBX9</accession>